<evidence type="ECO:0000256" key="2">
    <source>
        <dbReference type="ARBA" id="ARBA00022982"/>
    </source>
</evidence>
<dbReference type="OrthoDB" id="25146at2759"/>
<keyword evidence="2" id="KW-0813">Transport</keyword>
<evidence type="ECO:0000256" key="1">
    <source>
        <dbReference type="ARBA" id="ARBA00003318"/>
    </source>
</evidence>
<dbReference type="InterPro" id="IPR036249">
    <property type="entry name" value="Thioredoxin-like_sf"/>
</dbReference>
<dbReference type="STRING" id="1054147.F4PUC6"/>
<dbReference type="EMBL" id="GL883010">
    <property type="protein sequence ID" value="EGG21841.1"/>
    <property type="molecule type" value="Genomic_DNA"/>
</dbReference>
<evidence type="ECO:0000313" key="7">
    <source>
        <dbReference type="Proteomes" id="UP000007797"/>
    </source>
</evidence>
<dbReference type="InterPro" id="IPR013766">
    <property type="entry name" value="Thioredoxin_domain"/>
</dbReference>
<dbReference type="PANTHER" id="PTHR46115">
    <property type="entry name" value="THIOREDOXIN-LIKE PROTEIN 1"/>
    <property type="match status" value="1"/>
</dbReference>
<feature type="domain" description="Thioredoxin" evidence="5">
    <location>
        <begin position="1"/>
        <end position="111"/>
    </location>
</feature>
<reference evidence="7" key="1">
    <citation type="journal article" date="2011" name="Genome Res.">
        <title>Phylogeny-wide analysis of social amoeba genomes highlights ancient origins for complex intercellular communication.</title>
        <authorList>
            <person name="Heidel A.J."/>
            <person name="Lawal H.M."/>
            <person name="Felder M."/>
            <person name="Schilde C."/>
            <person name="Helps N.R."/>
            <person name="Tunggal B."/>
            <person name="Rivero F."/>
            <person name="John U."/>
            <person name="Schleicher M."/>
            <person name="Eichinger L."/>
            <person name="Platzer M."/>
            <person name="Noegel A.A."/>
            <person name="Schaap P."/>
            <person name="Gloeckner G."/>
        </authorList>
    </citation>
    <scope>NUCLEOTIDE SEQUENCE [LARGE SCALE GENOMIC DNA]</scope>
    <source>
        <strain evidence="7">SH3</strain>
    </source>
</reference>
<dbReference type="SUPFAM" id="SSF52833">
    <property type="entry name" value="Thioredoxin-like"/>
    <property type="match status" value="1"/>
</dbReference>
<keyword evidence="3" id="KW-1015">Disulfide bond</keyword>
<dbReference type="GeneID" id="14873514"/>
<dbReference type="Pfam" id="PF00085">
    <property type="entry name" value="Thioredoxin"/>
    <property type="match status" value="1"/>
</dbReference>
<gene>
    <name evidence="6" type="primary">trxC</name>
    <name evidence="6" type="ORF">DFA_01727</name>
</gene>
<accession>F4PUC6</accession>
<dbReference type="Gene3D" id="3.40.30.10">
    <property type="entry name" value="Glutaredoxin"/>
    <property type="match status" value="1"/>
</dbReference>
<dbReference type="InterPro" id="IPR017937">
    <property type="entry name" value="Thioredoxin_CS"/>
</dbReference>
<organism evidence="6 7">
    <name type="scientific">Cavenderia fasciculata</name>
    <name type="common">Slime mold</name>
    <name type="synonym">Dictyostelium fasciculatum</name>
    <dbReference type="NCBI Taxonomy" id="261658"/>
    <lineage>
        <taxon>Eukaryota</taxon>
        <taxon>Amoebozoa</taxon>
        <taxon>Evosea</taxon>
        <taxon>Eumycetozoa</taxon>
        <taxon>Dictyostelia</taxon>
        <taxon>Acytosteliales</taxon>
        <taxon>Cavenderiaceae</taxon>
        <taxon>Cavenderia</taxon>
    </lineage>
</organism>
<name>F4PUC6_CACFS</name>
<proteinExistence type="predicted"/>
<dbReference type="CDD" id="cd02947">
    <property type="entry name" value="TRX_family"/>
    <property type="match status" value="1"/>
</dbReference>
<protein>
    <submittedName>
        <fullName evidence="6">Thioredoxin</fullName>
    </submittedName>
</protein>
<dbReference type="AlphaFoldDB" id="F4PUC6"/>
<feature type="region of interest" description="Disordered" evidence="4">
    <location>
        <begin position="92"/>
        <end position="111"/>
    </location>
</feature>
<keyword evidence="7" id="KW-1185">Reference proteome</keyword>
<dbReference type="PROSITE" id="PS51352">
    <property type="entry name" value="THIOREDOXIN_2"/>
    <property type="match status" value="1"/>
</dbReference>
<dbReference type="KEGG" id="dfa:DFA_01727"/>
<keyword evidence="2" id="KW-0249">Electron transport</keyword>
<evidence type="ECO:0000259" key="5">
    <source>
        <dbReference type="PROSITE" id="PS51352"/>
    </source>
</evidence>
<dbReference type="PROSITE" id="PS00194">
    <property type="entry name" value="THIOREDOXIN_1"/>
    <property type="match status" value="1"/>
</dbReference>
<dbReference type="Proteomes" id="UP000007797">
    <property type="component" value="Unassembled WGS sequence"/>
</dbReference>
<dbReference type="RefSeq" id="XP_004359691.1">
    <property type="nucleotide sequence ID" value="XM_004359634.1"/>
</dbReference>
<sequence length="111" mass="12185">MSCMEPKSSQEFDTSLDSALENDPYVVVYYTAVWCGPCRAIAPVFSNASIDNPKVRFFKVDIDQNQGSKRVGAISSVPKFEFYKNGTKVSEFSGGRASPANPQKHLADLQA</sequence>
<comment type="function">
    <text evidence="1">Participates in various redox reactions through the reversible oxidation of its active center dithiol to a disulfide and catalyzes dithiol-disulfide exchange reactions.</text>
</comment>
<evidence type="ECO:0000313" key="6">
    <source>
        <dbReference type="EMBL" id="EGG21841.1"/>
    </source>
</evidence>
<evidence type="ECO:0000256" key="3">
    <source>
        <dbReference type="ARBA" id="ARBA00023157"/>
    </source>
</evidence>
<evidence type="ECO:0000256" key="4">
    <source>
        <dbReference type="SAM" id="MobiDB-lite"/>
    </source>
</evidence>